<dbReference type="PROSITE" id="PS51186">
    <property type="entry name" value="GNAT"/>
    <property type="match status" value="1"/>
</dbReference>
<dbReference type="InterPro" id="IPR016181">
    <property type="entry name" value="Acyl_CoA_acyltransferase"/>
</dbReference>
<dbReference type="EMBL" id="JASCTH010000004">
    <property type="protein sequence ID" value="MDI6098597.1"/>
    <property type="molecule type" value="Genomic_DNA"/>
</dbReference>
<accession>A0ABT6WFW2</accession>
<dbReference type="Gene3D" id="3.40.630.30">
    <property type="match status" value="1"/>
</dbReference>
<feature type="domain" description="N-acetyltransferase" evidence="3">
    <location>
        <begin position="111"/>
        <end position="244"/>
    </location>
</feature>
<dbReference type="PANTHER" id="PTHR43877">
    <property type="entry name" value="AMINOALKYLPHOSPHONATE N-ACETYLTRANSFERASE-RELATED-RELATED"/>
    <property type="match status" value="1"/>
</dbReference>
<name>A0ABT6WFW2_9ACTN</name>
<proteinExistence type="predicted"/>
<dbReference type="SUPFAM" id="SSF55729">
    <property type="entry name" value="Acyl-CoA N-acyltransferases (Nat)"/>
    <property type="match status" value="1"/>
</dbReference>
<evidence type="ECO:0000256" key="1">
    <source>
        <dbReference type="ARBA" id="ARBA00022679"/>
    </source>
</evidence>
<organism evidence="4 5">
    <name type="scientific">Actinoplanes sandaracinus</name>
    <dbReference type="NCBI Taxonomy" id="3045177"/>
    <lineage>
        <taxon>Bacteria</taxon>
        <taxon>Bacillati</taxon>
        <taxon>Actinomycetota</taxon>
        <taxon>Actinomycetes</taxon>
        <taxon>Micromonosporales</taxon>
        <taxon>Micromonosporaceae</taxon>
        <taxon>Actinoplanes</taxon>
    </lineage>
</organism>
<evidence type="ECO:0000313" key="4">
    <source>
        <dbReference type="EMBL" id="MDI6098597.1"/>
    </source>
</evidence>
<dbReference type="GO" id="GO:0016746">
    <property type="term" value="F:acyltransferase activity"/>
    <property type="evidence" value="ECO:0007669"/>
    <property type="project" value="UniProtKB-KW"/>
</dbReference>
<keyword evidence="2 4" id="KW-0012">Acyltransferase</keyword>
<dbReference type="EC" id="2.3.1.-" evidence="4"/>
<evidence type="ECO:0000256" key="2">
    <source>
        <dbReference type="ARBA" id="ARBA00023315"/>
    </source>
</evidence>
<protein>
    <submittedName>
        <fullName evidence="4">GNAT family N-acetyltransferase</fullName>
        <ecNumber evidence="4">2.3.1.-</ecNumber>
    </submittedName>
</protein>
<sequence>MTWRLTSDVSAFAENAGPFLRSSPVRHTVLLTVLAALRSRGPHAYGEGDPVFGWWTSPSGEVSGALLQTPPYPLTLTEVPPEAVPAAATALAAYLLPASSSAGLPPTAPFSAVPPLAPSICWPVMFPLSPRRGGLWPGEPPRPAGRPAHGGLTVWESAGGPVAMAATSRSEAGMVRVQCVYTPPEHRRQGFGGAATNAATRNALDAGASEVVLFTDLSNPASNALYPRLGFQPIEDRAVVEFSS</sequence>
<evidence type="ECO:0000259" key="3">
    <source>
        <dbReference type="PROSITE" id="PS51186"/>
    </source>
</evidence>
<dbReference type="RefSeq" id="WP_282758343.1">
    <property type="nucleotide sequence ID" value="NZ_JASCTH010000004.1"/>
</dbReference>
<evidence type="ECO:0000313" key="5">
    <source>
        <dbReference type="Proteomes" id="UP001241758"/>
    </source>
</evidence>
<keyword evidence="1 4" id="KW-0808">Transferase</keyword>
<dbReference type="InterPro" id="IPR000182">
    <property type="entry name" value="GNAT_dom"/>
</dbReference>
<gene>
    <name evidence="4" type="ORF">QLQ12_08285</name>
</gene>
<dbReference type="Pfam" id="PF00583">
    <property type="entry name" value="Acetyltransf_1"/>
    <property type="match status" value="1"/>
</dbReference>
<comment type="caution">
    <text evidence="4">The sequence shown here is derived from an EMBL/GenBank/DDBJ whole genome shotgun (WGS) entry which is preliminary data.</text>
</comment>
<reference evidence="4 5" key="1">
    <citation type="submission" date="2023-05" db="EMBL/GenBank/DDBJ databases">
        <title>Actinoplanes sp. NEAU-A12 genome sequencing.</title>
        <authorList>
            <person name="Wang Z.-S."/>
        </authorList>
    </citation>
    <scope>NUCLEOTIDE SEQUENCE [LARGE SCALE GENOMIC DNA]</scope>
    <source>
        <strain evidence="4 5">NEAU-A12</strain>
    </source>
</reference>
<dbReference type="Proteomes" id="UP001241758">
    <property type="component" value="Unassembled WGS sequence"/>
</dbReference>
<keyword evidence="5" id="KW-1185">Reference proteome</keyword>
<dbReference type="InterPro" id="IPR050832">
    <property type="entry name" value="Bact_Acetyltransf"/>
</dbReference>